<name>A0A318NRY7_SERPL</name>
<dbReference type="AlphaFoldDB" id="A0A318NRY7"/>
<gene>
    <name evidence="1" type="ORF">CT690_24005</name>
</gene>
<comment type="caution">
    <text evidence="1">The sequence shown here is derived from an EMBL/GenBank/DDBJ whole genome shotgun (WGS) entry which is preliminary data.</text>
</comment>
<dbReference type="RefSeq" id="WP_110605971.1">
    <property type="nucleotide sequence ID" value="NZ_PESE01000011.1"/>
</dbReference>
<proteinExistence type="predicted"/>
<dbReference type="OrthoDB" id="9017863at2"/>
<sequence>MTDTAYSKHLQKEVDAEQYVDLLDIDINQIHEFAHHDVFCPICEATGGTYVRAARSGNYQKKAHFRFVGISGESAHHPSCDFYGDRLSHEVGQHLVRYSTDRTKITHVIRKLVCAGIQENVFSQETMRLMRQWFFKKRTSSAFSVDISEEDLGWLAFIIQLPRYPYANGWDDLLPFTPAQATIPGFSWEEAIQREAVRIHQPTLRVFQERKIWPKNIIDLQKYLQSNKPKFLIDPSLLREEYAKTLQLTSFIVNNSAEFKSKAVRDRVDGEDKLLAFAALLLFVSGWEIDVAIMKFAVIANVKQVDDMLAGNFIGLNPYLKFSIADTAKKLQENGGVKYKEVELWEVEKTMRDNYEQYNRNHMHSLPPLGPDIYINQYLKDLEREKMVSDWIGGK</sequence>
<organism evidence="1 2">
    <name type="scientific">Serratia plymuthica</name>
    <dbReference type="NCBI Taxonomy" id="82996"/>
    <lineage>
        <taxon>Bacteria</taxon>
        <taxon>Pseudomonadati</taxon>
        <taxon>Pseudomonadota</taxon>
        <taxon>Gammaproteobacteria</taxon>
        <taxon>Enterobacterales</taxon>
        <taxon>Yersiniaceae</taxon>
        <taxon>Serratia</taxon>
    </lineage>
</organism>
<dbReference type="Proteomes" id="UP000248196">
    <property type="component" value="Unassembled WGS sequence"/>
</dbReference>
<evidence type="ECO:0000313" key="1">
    <source>
        <dbReference type="EMBL" id="PYD36611.1"/>
    </source>
</evidence>
<evidence type="ECO:0000313" key="2">
    <source>
        <dbReference type="Proteomes" id="UP000248196"/>
    </source>
</evidence>
<protein>
    <submittedName>
        <fullName evidence="1">Uncharacterized protein</fullName>
    </submittedName>
</protein>
<accession>A0A318NRY7</accession>
<reference evidence="1 2" key="1">
    <citation type="submission" date="2017-11" db="EMBL/GenBank/DDBJ databases">
        <title>Genome sequence of the oocydin A producing rhizobacterium Serratia plymuthica 4Rx5.</title>
        <authorList>
            <person name="Matilla M.A."/>
            <person name="Udaondo Z."/>
            <person name="Salmond G.P.C."/>
        </authorList>
    </citation>
    <scope>NUCLEOTIDE SEQUENCE [LARGE SCALE GENOMIC DNA]</scope>
    <source>
        <strain evidence="1 2">4Rx5</strain>
    </source>
</reference>
<dbReference type="EMBL" id="PESE01000011">
    <property type="protein sequence ID" value="PYD36611.1"/>
    <property type="molecule type" value="Genomic_DNA"/>
</dbReference>